<evidence type="ECO:0000256" key="1">
    <source>
        <dbReference type="SAM" id="Phobius"/>
    </source>
</evidence>
<keyword evidence="1" id="KW-0812">Transmembrane</keyword>
<proteinExistence type="predicted"/>
<feature type="transmembrane region" description="Helical" evidence="1">
    <location>
        <begin position="107"/>
        <end position="129"/>
    </location>
</feature>
<protein>
    <submittedName>
        <fullName evidence="2">Uncharacterized protein</fullName>
    </submittedName>
</protein>
<reference evidence="2" key="2">
    <citation type="submission" date="2022-06" db="UniProtKB">
        <authorList>
            <consortium name="EnsemblMetazoa"/>
        </authorList>
    </citation>
    <scope>IDENTIFICATION</scope>
    <source>
        <strain evidence="2">DF5081</strain>
    </source>
</reference>
<sequence>MASILRFHKRLFAMDALLFVSTRHTLFAHSTILRPPPRHTVSSSISQHAWASVAVFSSPSAGFARCFRDEGPIWVREGCSKIESTSLPPPFYHPLLLQMSGCVSICIMYRISVFVVVVAGWSTVFAQALG</sequence>
<accession>A0A8R1EHY3</accession>
<evidence type="ECO:0000313" key="2">
    <source>
        <dbReference type="EnsemblMetazoa" id="CJA34043.1"/>
    </source>
</evidence>
<keyword evidence="1" id="KW-1133">Transmembrane helix</keyword>
<evidence type="ECO:0000313" key="3">
    <source>
        <dbReference type="Proteomes" id="UP000005237"/>
    </source>
</evidence>
<keyword evidence="3" id="KW-1185">Reference proteome</keyword>
<dbReference type="AlphaFoldDB" id="A0A8R1EHY3"/>
<reference evidence="3" key="1">
    <citation type="submission" date="2010-08" db="EMBL/GenBank/DDBJ databases">
        <authorList>
            <consortium name="Caenorhabditis japonica Sequencing Consortium"/>
            <person name="Wilson R.K."/>
        </authorList>
    </citation>
    <scope>NUCLEOTIDE SEQUENCE [LARGE SCALE GENOMIC DNA]</scope>
    <source>
        <strain evidence="3">DF5081</strain>
    </source>
</reference>
<organism evidence="2 3">
    <name type="scientific">Caenorhabditis japonica</name>
    <dbReference type="NCBI Taxonomy" id="281687"/>
    <lineage>
        <taxon>Eukaryota</taxon>
        <taxon>Metazoa</taxon>
        <taxon>Ecdysozoa</taxon>
        <taxon>Nematoda</taxon>
        <taxon>Chromadorea</taxon>
        <taxon>Rhabditida</taxon>
        <taxon>Rhabditina</taxon>
        <taxon>Rhabditomorpha</taxon>
        <taxon>Rhabditoidea</taxon>
        <taxon>Rhabditidae</taxon>
        <taxon>Peloderinae</taxon>
        <taxon>Caenorhabditis</taxon>
    </lineage>
</organism>
<name>A0A8R1EHY3_CAEJA</name>
<dbReference type="EnsemblMetazoa" id="CJA34043.1">
    <property type="protein sequence ID" value="CJA34043.1"/>
    <property type="gene ID" value="WBGene00209890"/>
</dbReference>
<keyword evidence="1" id="KW-0472">Membrane</keyword>
<dbReference type="Proteomes" id="UP000005237">
    <property type="component" value="Unassembled WGS sequence"/>
</dbReference>